<proteinExistence type="predicted"/>
<dbReference type="Proteomes" id="UP000523955">
    <property type="component" value="Unassembled WGS sequence"/>
</dbReference>
<gene>
    <name evidence="2" type="ORF">H5V45_03235</name>
</gene>
<name>A0A7X0RDN8_9ACTN</name>
<keyword evidence="1" id="KW-0812">Transmembrane</keyword>
<feature type="transmembrane region" description="Helical" evidence="1">
    <location>
        <begin position="12"/>
        <end position="35"/>
    </location>
</feature>
<dbReference type="EMBL" id="JACKXE010000001">
    <property type="protein sequence ID" value="MBB6626327.1"/>
    <property type="molecule type" value="Genomic_DNA"/>
</dbReference>
<dbReference type="RefSeq" id="WP_185251616.1">
    <property type="nucleotide sequence ID" value="NZ_JACKXE010000001.1"/>
</dbReference>
<dbReference type="AlphaFoldDB" id="A0A7X0RDN8"/>
<reference evidence="2 3" key="1">
    <citation type="submission" date="2020-08" db="EMBL/GenBank/DDBJ databases">
        <authorList>
            <person name="Seo M.-J."/>
        </authorList>
    </citation>
    <scope>NUCLEOTIDE SEQUENCE [LARGE SCALE GENOMIC DNA]</scope>
    <source>
        <strain evidence="2 3">KIGAM211</strain>
    </source>
</reference>
<evidence type="ECO:0000313" key="2">
    <source>
        <dbReference type="EMBL" id="MBB6626327.1"/>
    </source>
</evidence>
<keyword evidence="1" id="KW-0472">Membrane</keyword>
<keyword evidence="1" id="KW-1133">Transmembrane helix</keyword>
<protein>
    <recommendedName>
        <fullName evidence="4">DUF2567 domain-containing protein</fullName>
    </recommendedName>
</protein>
<evidence type="ECO:0000313" key="3">
    <source>
        <dbReference type="Proteomes" id="UP000523955"/>
    </source>
</evidence>
<sequence length="171" mass="17491">MSDQLTRGGVLPLVRQAVLALVAFAVTGALAGVVWEKLWTPPSGTVVKHRWLQDEQGLRDAFSGTGVYVLVAVVAGLLVGAAVAVLLDRSELVTLACVIGGSVLAAWLMLRVGVALGPGDPQALAATAKDGTVLPGQLAVTGRSPFAAFPSGALVGLVVVFFGLAKRHSQD</sequence>
<feature type="transmembrane region" description="Helical" evidence="1">
    <location>
        <begin position="67"/>
        <end position="87"/>
    </location>
</feature>
<keyword evidence="3" id="KW-1185">Reference proteome</keyword>
<accession>A0A7X0RDN8</accession>
<feature type="transmembrane region" description="Helical" evidence="1">
    <location>
        <begin position="92"/>
        <end position="110"/>
    </location>
</feature>
<feature type="transmembrane region" description="Helical" evidence="1">
    <location>
        <begin position="146"/>
        <end position="165"/>
    </location>
</feature>
<evidence type="ECO:0000256" key="1">
    <source>
        <dbReference type="SAM" id="Phobius"/>
    </source>
</evidence>
<comment type="caution">
    <text evidence="2">The sequence shown here is derived from an EMBL/GenBank/DDBJ whole genome shotgun (WGS) entry which is preliminary data.</text>
</comment>
<organism evidence="2 3">
    <name type="scientific">Nocardioides luti</name>
    <dbReference type="NCBI Taxonomy" id="2761101"/>
    <lineage>
        <taxon>Bacteria</taxon>
        <taxon>Bacillati</taxon>
        <taxon>Actinomycetota</taxon>
        <taxon>Actinomycetes</taxon>
        <taxon>Propionibacteriales</taxon>
        <taxon>Nocardioidaceae</taxon>
        <taxon>Nocardioides</taxon>
    </lineage>
</organism>
<evidence type="ECO:0008006" key="4">
    <source>
        <dbReference type="Google" id="ProtNLM"/>
    </source>
</evidence>